<comment type="similarity">
    <text evidence="3">Belongs to the protein kinase superfamily. CAMK Ser/Thr protein kinase family.</text>
</comment>
<dbReference type="InterPro" id="IPR036179">
    <property type="entry name" value="Ig-like_dom_sf"/>
</dbReference>
<dbReference type="AlphaFoldDB" id="A0A8C4WYA8"/>
<dbReference type="InterPro" id="IPR052385">
    <property type="entry name" value="Obscurin/Obscurin-like_Reg"/>
</dbReference>
<dbReference type="SMART" id="SM00409">
    <property type="entry name" value="IG"/>
    <property type="match status" value="3"/>
</dbReference>
<evidence type="ECO:0000256" key="8">
    <source>
        <dbReference type="ARBA" id="ARBA00023242"/>
    </source>
</evidence>
<dbReference type="Gene3D" id="2.60.40.10">
    <property type="entry name" value="Immunoglobulins"/>
    <property type="match status" value="3"/>
</dbReference>
<evidence type="ECO:0000256" key="5">
    <source>
        <dbReference type="ARBA" id="ARBA00022553"/>
    </source>
</evidence>
<organism evidence="11 12">
    <name type="scientific">Eptatretus burgeri</name>
    <name type="common">Inshore hagfish</name>
    <dbReference type="NCBI Taxonomy" id="7764"/>
    <lineage>
        <taxon>Eukaryota</taxon>
        <taxon>Metazoa</taxon>
        <taxon>Chordata</taxon>
        <taxon>Craniata</taxon>
        <taxon>Vertebrata</taxon>
        <taxon>Cyclostomata</taxon>
        <taxon>Myxini</taxon>
        <taxon>Myxiniformes</taxon>
        <taxon>Myxinidae</taxon>
        <taxon>Eptatretinae</taxon>
        <taxon>Eptatretus</taxon>
    </lineage>
</organism>
<evidence type="ECO:0000256" key="2">
    <source>
        <dbReference type="ARBA" id="ARBA00004496"/>
    </source>
</evidence>
<dbReference type="GO" id="GO:0005737">
    <property type="term" value="C:cytoplasm"/>
    <property type="evidence" value="ECO:0007669"/>
    <property type="project" value="UniProtKB-SubCell"/>
</dbReference>
<comment type="subcellular location">
    <subcellularLocation>
        <location evidence="2">Cytoplasm</location>
    </subcellularLocation>
    <subcellularLocation>
        <location evidence="1">Nucleus</location>
    </subcellularLocation>
</comment>
<name>A0A8C4WYA8_EPTBU</name>
<protein>
    <recommendedName>
        <fullName evidence="10">Ig-like domain-containing protein</fullName>
    </recommendedName>
</protein>
<dbReference type="GO" id="GO:0005634">
    <property type="term" value="C:nucleus"/>
    <property type="evidence" value="ECO:0007669"/>
    <property type="project" value="UniProtKB-SubCell"/>
</dbReference>
<dbReference type="SUPFAM" id="SSF48726">
    <property type="entry name" value="Immunoglobulin"/>
    <property type="match status" value="3"/>
</dbReference>
<dbReference type="Ensembl" id="ENSEBUT00000020321.1">
    <property type="protein sequence ID" value="ENSEBUP00000019745.1"/>
    <property type="gene ID" value="ENSEBUG00000012274.1"/>
</dbReference>
<keyword evidence="7" id="KW-1015">Disulfide bond</keyword>
<dbReference type="PROSITE" id="PS50835">
    <property type="entry name" value="IG_LIKE"/>
    <property type="match status" value="1"/>
</dbReference>
<evidence type="ECO:0000313" key="11">
    <source>
        <dbReference type="Ensembl" id="ENSEBUP00000019745.1"/>
    </source>
</evidence>
<feature type="domain" description="Ig-like" evidence="10">
    <location>
        <begin position="192"/>
        <end position="275"/>
    </location>
</feature>
<evidence type="ECO:0000256" key="4">
    <source>
        <dbReference type="ARBA" id="ARBA00022490"/>
    </source>
</evidence>
<reference evidence="11" key="2">
    <citation type="submission" date="2025-09" db="UniProtKB">
        <authorList>
            <consortium name="Ensembl"/>
        </authorList>
    </citation>
    <scope>IDENTIFICATION</scope>
</reference>
<evidence type="ECO:0000256" key="1">
    <source>
        <dbReference type="ARBA" id="ARBA00004123"/>
    </source>
</evidence>
<reference evidence="11" key="1">
    <citation type="submission" date="2025-08" db="UniProtKB">
        <authorList>
            <consortium name="Ensembl"/>
        </authorList>
    </citation>
    <scope>IDENTIFICATION</scope>
</reference>
<sequence length="291" mass="33210">MENIFLFCLHAEIPVMFRKTLEEEVTLFEGQPLLLSAELNKERDVTWKIDDKPLKCDFRISASVIGTQHFLTFQSSRLTDQGTYTIATENIQCSSKVTVLEIKREWFVRGLQNQKVPLKHSAVFEAELTADTPKIKWMKGEEEIKPSDKYDIQKDGKIIRLVVKSAEPEDVGEFTVEVEGQQSKAELAIEVPCFTTKLQDFAATEKEPITLECETNLPDVPSNWFKDGKPIKPSKNLKIKADGHRHILSIKKLERADKGMYTCDIVYDQTSATLAIEGDFQINKTYENTFV</sequence>
<dbReference type="CDD" id="cd00096">
    <property type="entry name" value="Ig"/>
    <property type="match status" value="2"/>
</dbReference>
<dbReference type="InterPro" id="IPR013783">
    <property type="entry name" value="Ig-like_fold"/>
</dbReference>
<keyword evidence="9" id="KW-0393">Immunoglobulin domain</keyword>
<dbReference type="GeneTree" id="ENSGT01110000267173"/>
<dbReference type="SMART" id="SM00408">
    <property type="entry name" value="IGc2"/>
    <property type="match status" value="2"/>
</dbReference>
<keyword evidence="5" id="KW-0597">Phosphoprotein</keyword>
<evidence type="ECO:0000256" key="9">
    <source>
        <dbReference type="ARBA" id="ARBA00023319"/>
    </source>
</evidence>
<dbReference type="Pfam" id="PF07679">
    <property type="entry name" value="I-set"/>
    <property type="match status" value="3"/>
</dbReference>
<accession>A0A8C4WYA8</accession>
<keyword evidence="8" id="KW-0539">Nucleus</keyword>
<keyword evidence="4" id="KW-0963">Cytoplasm</keyword>
<evidence type="ECO:0000256" key="6">
    <source>
        <dbReference type="ARBA" id="ARBA00022737"/>
    </source>
</evidence>
<evidence type="ECO:0000259" key="10">
    <source>
        <dbReference type="PROSITE" id="PS50835"/>
    </source>
</evidence>
<dbReference type="FunFam" id="2.60.40.10:FF:000214">
    <property type="entry name" value="titin isoform X1"/>
    <property type="match status" value="1"/>
</dbReference>
<dbReference type="Proteomes" id="UP000694388">
    <property type="component" value="Unplaced"/>
</dbReference>
<dbReference type="InterPro" id="IPR003599">
    <property type="entry name" value="Ig_sub"/>
</dbReference>
<proteinExistence type="inferred from homology"/>
<keyword evidence="6" id="KW-0677">Repeat</keyword>
<dbReference type="OMA" id="YCCETAD"/>
<dbReference type="InterPro" id="IPR003598">
    <property type="entry name" value="Ig_sub2"/>
</dbReference>
<dbReference type="InterPro" id="IPR013098">
    <property type="entry name" value="Ig_I-set"/>
</dbReference>
<keyword evidence="12" id="KW-1185">Reference proteome</keyword>
<evidence type="ECO:0000256" key="7">
    <source>
        <dbReference type="ARBA" id="ARBA00023157"/>
    </source>
</evidence>
<evidence type="ECO:0000256" key="3">
    <source>
        <dbReference type="ARBA" id="ARBA00006692"/>
    </source>
</evidence>
<evidence type="ECO:0000313" key="12">
    <source>
        <dbReference type="Proteomes" id="UP000694388"/>
    </source>
</evidence>
<dbReference type="PANTHER" id="PTHR35971">
    <property type="entry name" value="SI:DKEY-31G6.6"/>
    <property type="match status" value="1"/>
</dbReference>
<dbReference type="InterPro" id="IPR007110">
    <property type="entry name" value="Ig-like_dom"/>
</dbReference>
<dbReference type="PANTHER" id="PTHR35971:SF5">
    <property type="entry name" value="OBSCURIN LIKE CYTOSKELETAL ADAPTOR 1"/>
    <property type="match status" value="1"/>
</dbReference>
<dbReference type="FunFam" id="2.60.40.10:FF:000050">
    <property type="entry name" value="Titin isoform B"/>
    <property type="match status" value="1"/>
</dbReference>